<accession>A0ACC0IGS9</accession>
<evidence type="ECO:0000313" key="1">
    <source>
        <dbReference type="EMBL" id="KAI8024556.1"/>
    </source>
</evidence>
<gene>
    <name evidence="1" type="ORF">LOK49_LG03G02368</name>
</gene>
<organism evidence="1 2">
    <name type="scientific">Camellia lanceoleosa</name>
    <dbReference type="NCBI Taxonomy" id="1840588"/>
    <lineage>
        <taxon>Eukaryota</taxon>
        <taxon>Viridiplantae</taxon>
        <taxon>Streptophyta</taxon>
        <taxon>Embryophyta</taxon>
        <taxon>Tracheophyta</taxon>
        <taxon>Spermatophyta</taxon>
        <taxon>Magnoliopsida</taxon>
        <taxon>eudicotyledons</taxon>
        <taxon>Gunneridae</taxon>
        <taxon>Pentapetalae</taxon>
        <taxon>asterids</taxon>
        <taxon>Ericales</taxon>
        <taxon>Theaceae</taxon>
        <taxon>Camellia</taxon>
    </lineage>
</organism>
<sequence length="174" mass="19447">MLIWNYYLPLLDVQQKVELTTKHGSYAYKGNILDYMSGVDLSCNHLKGEIPLEMGNLCNIHVLNLSHNNPFGLIPSTFSQLKQIESLDLSYNRLNGKNPSQLIELDKLEGFSVPNNNLAGASPDRKAQFATFEESSYEGNLFLGGLRLRTNCNKTASTSTMSKGPKERLKMMVS</sequence>
<dbReference type="Proteomes" id="UP001060215">
    <property type="component" value="Chromosome 6"/>
</dbReference>
<name>A0ACC0IGS9_9ERIC</name>
<protein>
    <submittedName>
        <fullName evidence="1">Receptor-like protein 15</fullName>
    </submittedName>
</protein>
<comment type="caution">
    <text evidence="1">The sequence shown here is derived from an EMBL/GenBank/DDBJ whole genome shotgun (WGS) entry which is preliminary data.</text>
</comment>
<keyword evidence="2" id="KW-1185">Reference proteome</keyword>
<proteinExistence type="predicted"/>
<reference evidence="1 2" key="1">
    <citation type="journal article" date="2022" name="Plant J.">
        <title>Chromosome-level genome of Camellia lanceoleosa provides a valuable resource for understanding genome evolution and self-incompatibility.</title>
        <authorList>
            <person name="Gong W."/>
            <person name="Xiao S."/>
            <person name="Wang L."/>
            <person name="Liao Z."/>
            <person name="Chang Y."/>
            <person name="Mo W."/>
            <person name="Hu G."/>
            <person name="Li W."/>
            <person name="Zhao G."/>
            <person name="Zhu H."/>
            <person name="Hu X."/>
            <person name="Ji K."/>
            <person name="Xiang X."/>
            <person name="Song Q."/>
            <person name="Yuan D."/>
            <person name="Jin S."/>
            <person name="Zhang L."/>
        </authorList>
    </citation>
    <scope>NUCLEOTIDE SEQUENCE [LARGE SCALE GENOMIC DNA]</scope>
    <source>
        <strain evidence="1">SQ_2022a</strain>
    </source>
</reference>
<evidence type="ECO:0000313" key="2">
    <source>
        <dbReference type="Proteomes" id="UP001060215"/>
    </source>
</evidence>
<dbReference type="EMBL" id="CM045763">
    <property type="protein sequence ID" value="KAI8024556.1"/>
    <property type="molecule type" value="Genomic_DNA"/>
</dbReference>